<evidence type="ECO:0000256" key="3">
    <source>
        <dbReference type="ARBA" id="ARBA00022692"/>
    </source>
</evidence>
<evidence type="ECO:0000256" key="6">
    <source>
        <dbReference type="SAM" id="Phobius"/>
    </source>
</evidence>
<accession>A0A645IGI6</accession>
<feature type="domain" description="Type II secretion system protein GspF" evidence="7">
    <location>
        <begin position="3"/>
        <end position="58"/>
    </location>
</feature>
<organism evidence="8">
    <name type="scientific">bioreactor metagenome</name>
    <dbReference type="NCBI Taxonomy" id="1076179"/>
    <lineage>
        <taxon>unclassified sequences</taxon>
        <taxon>metagenomes</taxon>
        <taxon>ecological metagenomes</taxon>
    </lineage>
</organism>
<comment type="caution">
    <text evidence="8">The sequence shown here is derived from an EMBL/GenBank/DDBJ whole genome shotgun (WGS) entry which is preliminary data.</text>
</comment>
<evidence type="ECO:0000256" key="2">
    <source>
        <dbReference type="ARBA" id="ARBA00022475"/>
    </source>
</evidence>
<dbReference type="AlphaFoldDB" id="A0A645IGI6"/>
<dbReference type="InterPro" id="IPR018076">
    <property type="entry name" value="T2SS_GspF_dom"/>
</dbReference>
<feature type="transmembrane region" description="Helical" evidence="6">
    <location>
        <begin position="39"/>
        <end position="60"/>
    </location>
</feature>
<evidence type="ECO:0000256" key="1">
    <source>
        <dbReference type="ARBA" id="ARBA00004651"/>
    </source>
</evidence>
<sequence length="67" mass="7142">MKIGLKSGNLDKAMHRIAEVYDEEVEAAFNRVSGVIEPVMVAVLSAVIGVLLGSVMLPLINIMSMIG</sequence>
<reference evidence="8" key="1">
    <citation type="submission" date="2019-08" db="EMBL/GenBank/DDBJ databases">
        <authorList>
            <person name="Kucharzyk K."/>
            <person name="Murdoch R.W."/>
            <person name="Higgins S."/>
            <person name="Loffler F."/>
        </authorList>
    </citation>
    <scope>NUCLEOTIDE SEQUENCE</scope>
</reference>
<name>A0A645IGI6_9ZZZZ</name>
<evidence type="ECO:0000313" key="8">
    <source>
        <dbReference type="EMBL" id="MPN50418.1"/>
    </source>
</evidence>
<dbReference type="GO" id="GO:0005886">
    <property type="term" value="C:plasma membrane"/>
    <property type="evidence" value="ECO:0007669"/>
    <property type="project" value="UniProtKB-SubCell"/>
</dbReference>
<gene>
    <name evidence="8" type="ORF">SDC9_198044</name>
</gene>
<evidence type="ECO:0000256" key="4">
    <source>
        <dbReference type="ARBA" id="ARBA00022989"/>
    </source>
</evidence>
<dbReference type="InterPro" id="IPR003004">
    <property type="entry name" value="GspF/PilC"/>
</dbReference>
<dbReference type="PANTHER" id="PTHR30012:SF0">
    <property type="entry name" value="TYPE II SECRETION SYSTEM PROTEIN F-RELATED"/>
    <property type="match status" value="1"/>
</dbReference>
<proteinExistence type="predicted"/>
<protein>
    <recommendedName>
        <fullName evidence="7">Type II secretion system protein GspF domain-containing protein</fullName>
    </recommendedName>
</protein>
<keyword evidence="4 6" id="KW-1133">Transmembrane helix</keyword>
<dbReference type="Pfam" id="PF00482">
    <property type="entry name" value="T2SSF"/>
    <property type="match status" value="1"/>
</dbReference>
<dbReference type="EMBL" id="VSSQ01114589">
    <property type="protein sequence ID" value="MPN50418.1"/>
    <property type="molecule type" value="Genomic_DNA"/>
</dbReference>
<dbReference type="PANTHER" id="PTHR30012">
    <property type="entry name" value="GENERAL SECRETION PATHWAY PROTEIN"/>
    <property type="match status" value="1"/>
</dbReference>
<keyword evidence="2" id="KW-1003">Cell membrane</keyword>
<keyword evidence="5 6" id="KW-0472">Membrane</keyword>
<comment type="subcellular location">
    <subcellularLocation>
        <location evidence="1">Cell membrane</location>
        <topology evidence="1">Multi-pass membrane protein</topology>
    </subcellularLocation>
</comment>
<keyword evidence="3 6" id="KW-0812">Transmembrane</keyword>
<evidence type="ECO:0000259" key="7">
    <source>
        <dbReference type="Pfam" id="PF00482"/>
    </source>
</evidence>
<evidence type="ECO:0000256" key="5">
    <source>
        <dbReference type="ARBA" id="ARBA00023136"/>
    </source>
</evidence>